<dbReference type="Proteomes" id="UP001342826">
    <property type="component" value="Unassembled WGS sequence"/>
</dbReference>
<protein>
    <submittedName>
        <fullName evidence="1">Uncharacterized protein</fullName>
    </submittedName>
</protein>
<comment type="caution">
    <text evidence="1">The sequence shown here is derived from an EMBL/GenBank/DDBJ whole genome shotgun (WGS) entry which is preliminary data.</text>
</comment>
<dbReference type="EMBL" id="JARTFS010000001">
    <property type="protein sequence ID" value="MED4399791.1"/>
    <property type="molecule type" value="Genomic_DNA"/>
</dbReference>
<gene>
    <name evidence="1" type="ORF">P9271_00255</name>
</gene>
<dbReference type="RefSeq" id="WP_328014512.1">
    <property type="nucleotide sequence ID" value="NZ_JARTFS010000001.1"/>
</dbReference>
<accession>A0ABU6NVH0</accession>
<name>A0ABU6NVH0_9BACI</name>
<evidence type="ECO:0000313" key="1">
    <source>
        <dbReference type="EMBL" id="MED4399791.1"/>
    </source>
</evidence>
<proteinExistence type="predicted"/>
<organism evidence="1 2">
    <name type="scientific">Metabacillus fastidiosus</name>
    <dbReference type="NCBI Taxonomy" id="1458"/>
    <lineage>
        <taxon>Bacteria</taxon>
        <taxon>Bacillati</taxon>
        <taxon>Bacillota</taxon>
        <taxon>Bacilli</taxon>
        <taxon>Bacillales</taxon>
        <taxon>Bacillaceae</taxon>
        <taxon>Metabacillus</taxon>
    </lineage>
</organism>
<sequence length="45" mass="5358">MIKKIVCYFKGHSFRRGYFNGYAWEKCGRCQTLGEPMTGKPKKRR</sequence>
<keyword evidence="2" id="KW-1185">Reference proteome</keyword>
<evidence type="ECO:0000313" key="2">
    <source>
        <dbReference type="Proteomes" id="UP001342826"/>
    </source>
</evidence>
<reference evidence="1 2" key="1">
    <citation type="submission" date="2023-03" db="EMBL/GenBank/DDBJ databases">
        <title>Bacillus Genome Sequencing.</title>
        <authorList>
            <person name="Dunlap C."/>
        </authorList>
    </citation>
    <scope>NUCLEOTIDE SEQUENCE [LARGE SCALE GENOMIC DNA]</scope>
    <source>
        <strain evidence="1 2">NRS-1717</strain>
    </source>
</reference>